<evidence type="ECO:0000313" key="1">
    <source>
        <dbReference type="EMBL" id="SEN02844.1"/>
    </source>
</evidence>
<sequence>MINGSCDSKIDFGKFTLVITGVMIKKAFFFDYIFQVVCQF</sequence>
<dbReference type="STRING" id="1173111.SAMN05444955_10512"/>
<gene>
    <name evidence="1" type="ORF">SAMN05444955_10512</name>
</gene>
<dbReference type="AlphaFoldDB" id="A0A1H8D7R8"/>
<protein>
    <submittedName>
        <fullName evidence="1">Uncharacterized protein</fullName>
    </submittedName>
</protein>
<keyword evidence="2" id="KW-1185">Reference proteome</keyword>
<reference evidence="1 2" key="1">
    <citation type="submission" date="2016-10" db="EMBL/GenBank/DDBJ databases">
        <authorList>
            <person name="de Groot N.N."/>
        </authorList>
    </citation>
    <scope>NUCLEOTIDE SEQUENCE [LARGE SCALE GENOMIC DNA]</scope>
    <source>
        <strain evidence="1 2">DSM 46701</strain>
    </source>
</reference>
<organism evidence="1 2">
    <name type="scientific">Lihuaxuella thermophila</name>
    <dbReference type="NCBI Taxonomy" id="1173111"/>
    <lineage>
        <taxon>Bacteria</taxon>
        <taxon>Bacillati</taxon>
        <taxon>Bacillota</taxon>
        <taxon>Bacilli</taxon>
        <taxon>Bacillales</taxon>
        <taxon>Thermoactinomycetaceae</taxon>
        <taxon>Lihuaxuella</taxon>
    </lineage>
</organism>
<name>A0A1H8D7R8_9BACL</name>
<dbReference type="EMBL" id="FOCQ01000005">
    <property type="protein sequence ID" value="SEN02844.1"/>
    <property type="molecule type" value="Genomic_DNA"/>
</dbReference>
<dbReference type="Proteomes" id="UP000199695">
    <property type="component" value="Unassembled WGS sequence"/>
</dbReference>
<evidence type="ECO:0000313" key="2">
    <source>
        <dbReference type="Proteomes" id="UP000199695"/>
    </source>
</evidence>
<accession>A0A1H8D7R8</accession>
<proteinExistence type="predicted"/>